<dbReference type="Proteomes" id="UP000076798">
    <property type="component" value="Unassembled WGS sequence"/>
</dbReference>
<accession>A0A165ZIV7</accession>
<dbReference type="AlphaFoldDB" id="A0A165ZIV7"/>
<evidence type="ECO:0000313" key="1">
    <source>
        <dbReference type="EMBL" id="KZT34345.1"/>
    </source>
</evidence>
<dbReference type="EMBL" id="KV428186">
    <property type="protein sequence ID" value="KZT34345.1"/>
    <property type="molecule type" value="Genomic_DNA"/>
</dbReference>
<name>A0A165ZIV7_9AGAM</name>
<keyword evidence="2" id="KW-1185">Reference proteome</keyword>
<evidence type="ECO:0000313" key="2">
    <source>
        <dbReference type="Proteomes" id="UP000076798"/>
    </source>
</evidence>
<sequence>MSFDIWPWQLACIVCLELSNVHTACGLAMGLVPWTSFARSKRLHAALSKHSNSTVSLNLVRLVASEITYHYYAISSRAVDRIPLTSTFIDKNPLKNPQRQIPLV</sequence>
<organism evidence="1 2">
    <name type="scientific">Sistotremastrum suecicum HHB10207 ss-3</name>
    <dbReference type="NCBI Taxonomy" id="1314776"/>
    <lineage>
        <taxon>Eukaryota</taxon>
        <taxon>Fungi</taxon>
        <taxon>Dikarya</taxon>
        <taxon>Basidiomycota</taxon>
        <taxon>Agaricomycotina</taxon>
        <taxon>Agaricomycetes</taxon>
        <taxon>Sistotremastrales</taxon>
        <taxon>Sistotremastraceae</taxon>
        <taxon>Sistotremastrum</taxon>
    </lineage>
</organism>
<gene>
    <name evidence="1" type="ORF">SISSUDRAFT_292674</name>
</gene>
<protein>
    <submittedName>
        <fullName evidence="1">Uncharacterized protein</fullName>
    </submittedName>
</protein>
<proteinExistence type="predicted"/>
<reference evidence="1 2" key="1">
    <citation type="journal article" date="2016" name="Mol. Biol. Evol.">
        <title>Comparative Genomics of Early-Diverging Mushroom-Forming Fungi Provides Insights into the Origins of Lignocellulose Decay Capabilities.</title>
        <authorList>
            <person name="Nagy L.G."/>
            <person name="Riley R."/>
            <person name="Tritt A."/>
            <person name="Adam C."/>
            <person name="Daum C."/>
            <person name="Floudas D."/>
            <person name="Sun H."/>
            <person name="Yadav J.S."/>
            <person name="Pangilinan J."/>
            <person name="Larsson K.H."/>
            <person name="Matsuura K."/>
            <person name="Barry K."/>
            <person name="Labutti K."/>
            <person name="Kuo R."/>
            <person name="Ohm R.A."/>
            <person name="Bhattacharya S.S."/>
            <person name="Shirouzu T."/>
            <person name="Yoshinaga Y."/>
            <person name="Martin F.M."/>
            <person name="Grigoriev I.V."/>
            <person name="Hibbett D.S."/>
        </authorList>
    </citation>
    <scope>NUCLEOTIDE SEQUENCE [LARGE SCALE GENOMIC DNA]</scope>
    <source>
        <strain evidence="1 2">HHB10207 ss-3</strain>
    </source>
</reference>